<dbReference type="InterPro" id="IPR029058">
    <property type="entry name" value="AB_hydrolase_fold"/>
</dbReference>
<feature type="signal peptide" evidence="1">
    <location>
        <begin position="1"/>
        <end position="23"/>
    </location>
</feature>
<evidence type="ECO:0000256" key="1">
    <source>
        <dbReference type="SAM" id="SignalP"/>
    </source>
</evidence>
<dbReference type="Proteomes" id="UP000318126">
    <property type="component" value="Unassembled WGS sequence"/>
</dbReference>
<name>A0A553JPX2_SHEHA</name>
<keyword evidence="4" id="KW-1185">Reference proteome</keyword>
<reference evidence="4" key="1">
    <citation type="submission" date="2019-07" db="EMBL/GenBank/DDBJ databases">
        <title>Shewanella sp. YLB-08 draft genomic sequence.</title>
        <authorList>
            <person name="Yu L."/>
        </authorList>
    </citation>
    <scope>NUCLEOTIDE SEQUENCE [LARGE SCALE GENOMIC DNA]</scope>
    <source>
        <strain evidence="4">JCM 20706</strain>
    </source>
</reference>
<proteinExistence type="predicted"/>
<feature type="chain" id="PRO_5021931351" evidence="1">
    <location>
        <begin position="24"/>
        <end position="305"/>
    </location>
</feature>
<evidence type="ECO:0000313" key="4">
    <source>
        <dbReference type="Proteomes" id="UP000318126"/>
    </source>
</evidence>
<dbReference type="Gene3D" id="3.40.50.1820">
    <property type="entry name" value="alpha/beta hydrolase"/>
    <property type="match status" value="1"/>
</dbReference>
<dbReference type="AlphaFoldDB" id="A0A553JPX2"/>
<dbReference type="Pfam" id="PF00561">
    <property type="entry name" value="Abhydrolase_1"/>
    <property type="match status" value="1"/>
</dbReference>
<dbReference type="EMBL" id="VKGK01000010">
    <property type="protein sequence ID" value="TRY14480.1"/>
    <property type="molecule type" value="Genomic_DNA"/>
</dbReference>
<dbReference type="InterPro" id="IPR000073">
    <property type="entry name" value="AB_hydrolase_1"/>
</dbReference>
<organism evidence="3 4">
    <name type="scientific">Shewanella hanedai</name>
    <name type="common">Alteromonas hanedai</name>
    <dbReference type="NCBI Taxonomy" id="25"/>
    <lineage>
        <taxon>Bacteria</taxon>
        <taxon>Pseudomonadati</taxon>
        <taxon>Pseudomonadota</taxon>
        <taxon>Gammaproteobacteria</taxon>
        <taxon>Alteromonadales</taxon>
        <taxon>Shewanellaceae</taxon>
        <taxon>Shewanella</taxon>
    </lineage>
</organism>
<evidence type="ECO:0000259" key="2">
    <source>
        <dbReference type="Pfam" id="PF00561"/>
    </source>
</evidence>
<sequence>MKTWLTVISLLLISLFYPAQSDAAATKYPVVLVHGFMGFDDALGIDYFYGIPQALRSQGVQVFVARVSPINSSEVRGEQLRLYVQSVLAYTGAQKVNLIGHSHGGPTARYVASVSPEMVATVTSVGGVNWGSSFADFLRGAIPVNSWVEWSVNIAFNTLSRIVTGVSGGGRFPADTLASTESLTTQGSIRFNQKYPEGIPSQYCGYGSARASNGVNYYSWSGTSQRTNFWDVSDAALSVTSWVFSEPNDGLVSRCSSHLGKVIRDNYNMNHLDEINQLFGLVSWRETNPKTLYKAHINRLANRGF</sequence>
<comment type="caution">
    <text evidence="3">The sequence shown here is derived from an EMBL/GenBank/DDBJ whole genome shotgun (WGS) entry which is preliminary data.</text>
</comment>
<accession>A0A553JPX2</accession>
<gene>
    <name evidence="3" type="ORF">FN961_10295</name>
</gene>
<dbReference type="SUPFAM" id="SSF53474">
    <property type="entry name" value="alpha/beta-Hydrolases"/>
    <property type="match status" value="1"/>
</dbReference>
<protein>
    <submittedName>
        <fullName evidence="3">Triacylglycerol lipase</fullName>
    </submittedName>
</protein>
<dbReference type="OrthoDB" id="2004167at2"/>
<keyword evidence="1" id="KW-0732">Signal</keyword>
<feature type="domain" description="AB hydrolase-1" evidence="2">
    <location>
        <begin position="28"/>
        <end position="147"/>
    </location>
</feature>
<evidence type="ECO:0000313" key="3">
    <source>
        <dbReference type="EMBL" id="TRY14480.1"/>
    </source>
</evidence>
<dbReference type="RefSeq" id="WP_144040096.1">
    <property type="nucleotide sequence ID" value="NZ_BMPL01000008.1"/>
</dbReference>